<comment type="caution">
    <text evidence="2">The sequence shown here is derived from an EMBL/GenBank/DDBJ whole genome shotgun (WGS) entry which is preliminary data.</text>
</comment>
<feature type="region of interest" description="Disordered" evidence="1">
    <location>
        <begin position="379"/>
        <end position="420"/>
    </location>
</feature>
<protein>
    <submittedName>
        <fullName evidence="2">Uncharacterized protein</fullName>
    </submittedName>
</protein>
<organism evidence="2 3">
    <name type="scientific">Micromonospora parastrephiae</name>
    <dbReference type="NCBI Taxonomy" id="2806101"/>
    <lineage>
        <taxon>Bacteria</taxon>
        <taxon>Bacillati</taxon>
        <taxon>Actinomycetota</taxon>
        <taxon>Actinomycetes</taxon>
        <taxon>Micromonosporales</taxon>
        <taxon>Micromonosporaceae</taxon>
        <taxon>Micromonospora</taxon>
    </lineage>
</organism>
<evidence type="ECO:0000256" key="1">
    <source>
        <dbReference type="SAM" id="MobiDB-lite"/>
    </source>
</evidence>
<reference evidence="2 3" key="1">
    <citation type="submission" date="2021-01" db="EMBL/GenBank/DDBJ databases">
        <title>Draft genome sequence of Micromonospora sp. strain STR1_7.</title>
        <authorList>
            <person name="Karlyshev A."/>
            <person name="Jawad R."/>
        </authorList>
    </citation>
    <scope>NUCLEOTIDE SEQUENCE [LARGE SCALE GENOMIC DNA]</scope>
    <source>
        <strain evidence="2 3">STR1-7</strain>
    </source>
</reference>
<proteinExistence type="predicted"/>
<dbReference type="RefSeq" id="WP_203175992.1">
    <property type="nucleotide sequence ID" value="NZ_JAEVHM010000068.1"/>
</dbReference>
<evidence type="ECO:0000313" key="2">
    <source>
        <dbReference type="EMBL" id="MBM0233186.1"/>
    </source>
</evidence>
<evidence type="ECO:0000313" key="3">
    <source>
        <dbReference type="Proteomes" id="UP000601027"/>
    </source>
</evidence>
<dbReference type="Proteomes" id="UP000601027">
    <property type="component" value="Unassembled WGS sequence"/>
</dbReference>
<gene>
    <name evidence="2" type="ORF">JNW91_15735</name>
</gene>
<sequence>MTIDVGSTEAFRDAFPTWRDLRAHVAAVARYPEFNEDRALHQILMADILTRLSTQGEWLLLGSLSLPTRVPLNLPVPDDLRVRNVPDIDQAYVLARTAFDLDLYAADVASGLGSASTGAEYGAGVRAALGAVTAPAGHPAAESGRGLQGLVAYLPGDLRQYDNGQVMGTITAQPIDPRYSTGSLHPVDDPITIEIDIKPPSKIFFAGEPEASTRPVAALTLPGLLPVQPRLYPVASQLGDKLSLLTGPPLSLRNAPTSPWHRYKDLVDSYFLIRTTPMVASEVSRSLKTNWNLRRMDPPVLPRPYRLYGQAPVLVGEPEVPWREGCANLVKSNPQLARYPGFEVMVAEVGRFVDSVPNDAGAVWNPERGWQSSKGMGAAALAFPQSTREGLRAPTAARPERTERTSSPQQPDLGSESHSR</sequence>
<keyword evidence="3" id="KW-1185">Reference proteome</keyword>
<name>A0ABS1XV95_9ACTN</name>
<dbReference type="EMBL" id="JAEVHM010000068">
    <property type="protein sequence ID" value="MBM0233186.1"/>
    <property type="molecule type" value="Genomic_DNA"/>
</dbReference>
<accession>A0ABS1XV95</accession>